<evidence type="ECO:0000259" key="7">
    <source>
        <dbReference type="PROSITE" id="PS52027"/>
    </source>
</evidence>
<evidence type="ECO:0000313" key="9">
    <source>
        <dbReference type="Proteomes" id="UP000688137"/>
    </source>
</evidence>
<feature type="compositionally biased region" description="Low complexity" evidence="6">
    <location>
        <begin position="101"/>
        <end position="111"/>
    </location>
</feature>
<dbReference type="InterPro" id="IPR026319">
    <property type="entry name" value="ZC2HC1A/B-like"/>
</dbReference>
<keyword evidence="4" id="KW-0862">Zinc</keyword>
<evidence type="ECO:0000313" key="8">
    <source>
        <dbReference type="EMBL" id="CAD8094184.1"/>
    </source>
</evidence>
<dbReference type="Pfam" id="PF13913">
    <property type="entry name" value="zf-C2HC_2"/>
    <property type="match status" value="2"/>
</dbReference>
<gene>
    <name evidence="8" type="ORF">PPRIM_AZ9-3.1.T0950042</name>
</gene>
<feature type="region of interest" description="Disordered" evidence="6">
    <location>
        <begin position="243"/>
        <end position="273"/>
    </location>
</feature>
<comment type="caution">
    <text evidence="8">The sequence shown here is derived from an EMBL/GenBank/DDBJ whole genome shotgun (WGS) entry which is preliminary data.</text>
</comment>
<dbReference type="OMA" id="PQNANRN"/>
<feature type="compositionally biased region" description="Basic and acidic residues" evidence="6">
    <location>
        <begin position="324"/>
        <end position="335"/>
    </location>
</feature>
<feature type="compositionally biased region" description="Low complexity" evidence="6">
    <location>
        <begin position="368"/>
        <end position="382"/>
    </location>
</feature>
<proteinExistence type="predicted"/>
<evidence type="ECO:0000256" key="6">
    <source>
        <dbReference type="SAM" id="MobiDB-lite"/>
    </source>
</evidence>
<reference evidence="8" key="1">
    <citation type="submission" date="2021-01" db="EMBL/GenBank/DDBJ databases">
        <authorList>
            <consortium name="Genoscope - CEA"/>
            <person name="William W."/>
        </authorList>
    </citation>
    <scope>NUCLEOTIDE SEQUENCE</scope>
</reference>
<feature type="compositionally biased region" description="Low complexity" evidence="6">
    <location>
        <begin position="290"/>
        <end position="317"/>
    </location>
</feature>
<evidence type="ECO:0000256" key="3">
    <source>
        <dbReference type="ARBA" id="ARBA00022771"/>
    </source>
</evidence>
<dbReference type="AlphaFoldDB" id="A0A8S1P193"/>
<feature type="region of interest" description="Disordered" evidence="6">
    <location>
        <begin position="101"/>
        <end position="123"/>
    </location>
</feature>
<feature type="region of interest" description="Disordered" evidence="6">
    <location>
        <begin position="41"/>
        <end position="65"/>
    </location>
</feature>
<feature type="domain" description="C2HC/C3H-type" evidence="7">
    <location>
        <begin position="514"/>
        <end position="543"/>
    </location>
</feature>
<dbReference type="GO" id="GO:0008270">
    <property type="term" value="F:zinc ion binding"/>
    <property type="evidence" value="ECO:0007669"/>
    <property type="project" value="UniProtKB-KW"/>
</dbReference>
<keyword evidence="2" id="KW-0677">Repeat</keyword>
<dbReference type="Proteomes" id="UP000688137">
    <property type="component" value="Unassembled WGS sequence"/>
</dbReference>
<evidence type="ECO:0000256" key="4">
    <source>
        <dbReference type="ARBA" id="ARBA00022833"/>
    </source>
</evidence>
<evidence type="ECO:0000256" key="2">
    <source>
        <dbReference type="ARBA" id="ARBA00022737"/>
    </source>
</evidence>
<dbReference type="PANTHER" id="PTHR13555">
    <property type="entry name" value="C2H2 ZINC FINGER CGI-62-RELATED"/>
    <property type="match status" value="1"/>
</dbReference>
<organism evidence="8 9">
    <name type="scientific">Paramecium primaurelia</name>
    <dbReference type="NCBI Taxonomy" id="5886"/>
    <lineage>
        <taxon>Eukaryota</taxon>
        <taxon>Sar</taxon>
        <taxon>Alveolata</taxon>
        <taxon>Ciliophora</taxon>
        <taxon>Intramacronucleata</taxon>
        <taxon>Oligohymenophorea</taxon>
        <taxon>Peniculida</taxon>
        <taxon>Parameciidae</taxon>
        <taxon>Paramecium</taxon>
    </lineage>
</organism>
<dbReference type="PROSITE" id="PS52027">
    <property type="entry name" value="ZF_C2HC_C3H"/>
    <property type="match status" value="2"/>
</dbReference>
<dbReference type="InterPro" id="IPR049899">
    <property type="entry name" value="Znf_C2HC_C3H"/>
</dbReference>
<evidence type="ECO:0000256" key="1">
    <source>
        <dbReference type="ARBA" id="ARBA00022723"/>
    </source>
</evidence>
<sequence>MYQGSNLSRTGQMAVQNEQVSNQLKLLKAKMSNRDTWQQGTNQQLDSYPHTQPTKPSQSPLYPKSDYDFYTMKQQQQQQMQSSSQPKINDPRTYNYQQLQQYKQQQQQILPPQNPNRNDPYLGMNALNRLNQYDQLQKYKEDPYKKTNNLNNYNVPQSYYEQQLNKRQQQQQLIQQPNKYYDDVLSKKQQSYGYQQNNNYDFTQQPISLQNKYDYMNNNNNYTNNGLYNNNLQWQNSNQMSWQNTNQNNIYNNNNNYNQQQQSSQTNQYNPYGNQINQNILQQQSSYNQYNYNQNPQSLSPLKYQQQQPTQQYKYSQHNSQPQFEKRERPFERQQDPISEQYKQTQQTQEQQYIKQQPRKQPIPQPQPLQSYNNNNNNNNNNKVINPIDELPAVAKKNQTNSIPPEEDDDADLLECPEGCGRRFKENALDKHIKVCKKVFQSKRKEFNSKAHRQINQEQAKLEKQGLVKDKIIEKKKQMAQNGDPKWKKQSEAFRQMINAAKQGGTVDIQPQDDLVECPGCGRKFSEQAADRHIPGCKKRNFKR</sequence>
<name>A0A8S1P193_PARPR</name>
<feature type="compositionally biased region" description="Polar residues" evidence="6">
    <location>
        <begin position="41"/>
        <end position="60"/>
    </location>
</feature>
<feature type="compositionally biased region" description="Low complexity" evidence="6">
    <location>
        <begin position="340"/>
        <end position="360"/>
    </location>
</feature>
<feature type="domain" description="C2HC/C3H-type" evidence="7">
    <location>
        <begin position="412"/>
        <end position="442"/>
    </location>
</feature>
<accession>A0A8S1P193</accession>
<keyword evidence="1" id="KW-0479">Metal-binding</keyword>
<dbReference type="EMBL" id="CAJJDM010000098">
    <property type="protein sequence ID" value="CAD8094184.1"/>
    <property type="molecule type" value="Genomic_DNA"/>
</dbReference>
<keyword evidence="9" id="KW-1185">Reference proteome</keyword>
<keyword evidence="3 5" id="KW-0863">Zinc-finger</keyword>
<dbReference type="PANTHER" id="PTHR13555:SF36">
    <property type="entry name" value="ZINC FINGER C2HC DOMAIN-CONTAINING PROTEIN 1B"/>
    <property type="match status" value="1"/>
</dbReference>
<feature type="region of interest" description="Disordered" evidence="6">
    <location>
        <begin position="290"/>
        <end position="385"/>
    </location>
</feature>
<evidence type="ECO:0000256" key="5">
    <source>
        <dbReference type="PROSITE-ProRule" id="PRU01371"/>
    </source>
</evidence>
<protein>
    <recommendedName>
        <fullName evidence="7">C2HC/C3H-type domain-containing protein</fullName>
    </recommendedName>
</protein>